<dbReference type="AlphaFoldDB" id="K0JTE2"/>
<reference evidence="2 3" key="1">
    <citation type="journal article" date="2012" name="BMC Genomics">
        <title>Complete genome sequence of Saccharothrix espanaensis DSM 44229T and comparison to the other completely sequenced Pseudonocardiaceae.</title>
        <authorList>
            <person name="Strobel T."/>
            <person name="Al-Dilaimi A."/>
            <person name="Blom J."/>
            <person name="Gessner A."/>
            <person name="Kalinowski J."/>
            <person name="Luzhetska M."/>
            <person name="Puhler A."/>
            <person name="Szczepanowski R."/>
            <person name="Bechthold A."/>
            <person name="Ruckert C."/>
        </authorList>
    </citation>
    <scope>NUCLEOTIDE SEQUENCE [LARGE SCALE GENOMIC DNA]</scope>
    <source>
        <strain evidence="3">ATCC 51144 / DSM 44229 / JCM 9112 / NBRC 15066 / NRRL 15764</strain>
    </source>
</reference>
<feature type="region of interest" description="Disordered" evidence="1">
    <location>
        <begin position="57"/>
        <end position="81"/>
    </location>
</feature>
<proteinExistence type="predicted"/>
<dbReference type="KEGG" id="sesp:BN6_37640"/>
<evidence type="ECO:0000313" key="2">
    <source>
        <dbReference type="EMBL" id="CCH31055.1"/>
    </source>
</evidence>
<dbReference type="PATRIC" id="fig|1179773.3.peg.3763"/>
<keyword evidence="3" id="KW-1185">Reference proteome</keyword>
<dbReference type="STRING" id="1179773.BN6_37640"/>
<accession>K0JTE2</accession>
<sequence length="93" mass="10427">MIADMVERRRRAELFARDTRFDGPTTGDERAVLLGVPAGQRATLEVKWARRWRLRRRGSRSGAGRRGVHPRRPAPGPDGPRFAAWRGVVAVGL</sequence>
<dbReference type="EMBL" id="HE804045">
    <property type="protein sequence ID" value="CCH31055.1"/>
    <property type="molecule type" value="Genomic_DNA"/>
</dbReference>
<dbReference type="BioCyc" id="SESP1179773:BN6_RS43870-MONOMER"/>
<evidence type="ECO:0000313" key="3">
    <source>
        <dbReference type="Proteomes" id="UP000006281"/>
    </source>
</evidence>
<evidence type="ECO:0000256" key="1">
    <source>
        <dbReference type="SAM" id="MobiDB-lite"/>
    </source>
</evidence>
<dbReference type="Proteomes" id="UP000006281">
    <property type="component" value="Chromosome"/>
</dbReference>
<protein>
    <submittedName>
        <fullName evidence="2">Uncharacterized protein</fullName>
    </submittedName>
</protein>
<name>K0JTE2_SACES</name>
<gene>
    <name evidence="2" type="ordered locus">BN6_37640</name>
</gene>
<dbReference type="HOGENOM" id="CLU_2397815_0_0_11"/>
<organism evidence="2 3">
    <name type="scientific">Saccharothrix espanaensis (strain ATCC 51144 / DSM 44229 / JCM 9112 / NBRC 15066 / NRRL 15764)</name>
    <dbReference type="NCBI Taxonomy" id="1179773"/>
    <lineage>
        <taxon>Bacteria</taxon>
        <taxon>Bacillati</taxon>
        <taxon>Actinomycetota</taxon>
        <taxon>Actinomycetes</taxon>
        <taxon>Pseudonocardiales</taxon>
        <taxon>Pseudonocardiaceae</taxon>
        <taxon>Saccharothrix</taxon>
    </lineage>
</organism>